<feature type="region of interest" description="Disordered" evidence="1">
    <location>
        <begin position="79"/>
        <end position="105"/>
    </location>
</feature>
<dbReference type="SUPFAM" id="SSF53223">
    <property type="entry name" value="Aminoacid dehydrogenase-like, N-terminal domain"/>
    <property type="match status" value="1"/>
</dbReference>
<accession>A0AAC9LGV7</accession>
<dbReference type="RefSeq" id="WP_075742059.1">
    <property type="nucleotide sequence ID" value="NZ_CP016076.1"/>
</dbReference>
<dbReference type="GO" id="GO:0004764">
    <property type="term" value="F:shikimate 3-dehydrogenase (NADP+) activity"/>
    <property type="evidence" value="ECO:0007669"/>
    <property type="project" value="InterPro"/>
</dbReference>
<dbReference type="InterPro" id="IPR046346">
    <property type="entry name" value="Aminoacid_DH-like_N_sf"/>
</dbReference>
<dbReference type="Pfam" id="PF08501">
    <property type="entry name" value="Shikimate_dh_N"/>
    <property type="match status" value="1"/>
</dbReference>
<name>A0AAC9LGV7_9PSEU</name>
<dbReference type="Proteomes" id="UP000185511">
    <property type="component" value="Chromosome"/>
</dbReference>
<gene>
    <name evidence="3" type="ORF">UA74_22570</name>
</gene>
<sequence>MAPRSDRPSPLHRAAYIALGLDWSYRAIDCMSEGLVAFLVGLDDDWAGLSPTMPLKRAAILMLDEVSVIVAASSTANTVRRKRLRPTRKDQPDRLRTRKPPRQRTACSRRVLVRDGPGGLIS</sequence>
<evidence type="ECO:0000256" key="1">
    <source>
        <dbReference type="SAM" id="MobiDB-lite"/>
    </source>
</evidence>
<keyword evidence="4" id="KW-1185">Reference proteome</keyword>
<organism evidence="3 4">
    <name type="scientific">Actinoalloteichus fjordicus</name>
    <dbReference type="NCBI Taxonomy" id="1612552"/>
    <lineage>
        <taxon>Bacteria</taxon>
        <taxon>Bacillati</taxon>
        <taxon>Actinomycetota</taxon>
        <taxon>Actinomycetes</taxon>
        <taxon>Pseudonocardiales</taxon>
        <taxon>Pseudonocardiaceae</taxon>
        <taxon>Actinoalloteichus</taxon>
    </lineage>
</organism>
<feature type="domain" description="Shikimate dehydrogenase substrate binding N-terminal" evidence="2">
    <location>
        <begin position="11"/>
        <end position="79"/>
    </location>
</feature>
<evidence type="ECO:0000313" key="4">
    <source>
        <dbReference type="Proteomes" id="UP000185511"/>
    </source>
</evidence>
<dbReference type="Gene3D" id="3.40.50.10860">
    <property type="entry name" value="Leucine Dehydrogenase, chain A, domain 1"/>
    <property type="match status" value="1"/>
</dbReference>
<dbReference type="InterPro" id="IPR013708">
    <property type="entry name" value="Shikimate_DH-bd_N"/>
</dbReference>
<protein>
    <submittedName>
        <fullName evidence="3">Shikimate dehydrogenase substrate binding domain</fullName>
    </submittedName>
</protein>
<evidence type="ECO:0000313" key="3">
    <source>
        <dbReference type="EMBL" id="APU16532.1"/>
    </source>
</evidence>
<dbReference type="KEGG" id="acad:UA74_22570"/>
<dbReference type="EMBL" id="CP016076">
    <property type="protein sequence ID" value="APU16532.1"/>
    <property type="molecule type" value="Genomic_DNA"/>
</dbReference>
<reference evidence="4" key="1">
    <citation type="submission" date="2016-06" db="EMBL/GenBank/DDBJ databases">
        <title>Complete genome sequence of Actinoalloteichus fjordicus DSM 46855 (=ADI127-17), type strain of the new species Actinoalloteichus fjordicus.</title>
        <authorList>
            <person name="Ruckert C."/>
            <person name="Nouioui I."/>
            <person name="Willmese J."/>
            <person name="van Wezel G."/>
            <person name="Klenk H.-P."/>
            <person name="Kalinowski J."/>
            <person name="Zotchev S.B."/>
        </authorList>
    </citation>
    <scope>NUCLEOTIDE SEQUENCE [LARGE SCALE GENOMIC DNA]</scope>
    <source>
        <strain evidence="4">ADI127-7</strain>
    </source>
</reference>
<dbReference type="AlphaFoldDB" id="A0AAC9LGV7"/>
<evidence type="ECO:0000259" key="2">
    <source>
        <dbReference type="Pfam" id="PF08501"/>
    </source>
</evidence>
<proteinExistence type="predicted"/>